<protein>
    <submittedName>
        <fullName evidence="1">Uncharacterized protein</fullName>
    </submittedName>
</protein>
<keyword evidence="2" id="KW-1185">Reference proteome</keyword>
<sequence>MSKPDLCVCPSMNKGCVRNRALTMPGQELSKLRANRERQQRMKQLKLKGRHARCLSLESLFPPSEFQVLFIFPDATTELTKLRSPVKGPALKGEALRKLQVVIGTCNLTPVTAHATSILRTMTLSGWVSPRTGFIWAEHALRDHFQSLLLMLGQGFIECG</sequence>
<accession>A0AAE0YN14</accession>
<organism evidence="1 2">
    <name type="scientific">Elysia crispata</name>
    <name type="common">lettuce slug</name>
    <dbReference type="NCBI Taxonomy" id="231223"/>
    <lineage>
        <taxon>Eukaryota</taxon>
        <taxon>Metazoa</taxon>
        <taxon>Spiralia</taxon>
        <taxon>Lophotrochozoa</taxon>
        <taxon>Mollusca</taxon>
        <taxon>Gastropoda</taxon>
        <taxon>Heterobranchia</taxon>
        <taxon>Euthyneura</taxon>
        <taxon>Panpulmonata</taxon>
        <taxon>Sacoglossa</taxon>
        <taxon>Placobranchoidea</taxon>
        <taxon>Plakobranchidae</taxon>
        <taxon>Elysia</taxon>
    </lineage>
</organism>
<name>A0AAE0YN14_9GAST</name>
<proteinExistence type="predicted"/>
<gene>
    <name evidence="1" type="ORF">RRG08_046230</name>
</gene>
<evidence type="ECO:0000313" key="2">
    <source>
        <dbReference type="Proteomes" id="UP001283361"/>
    </source>
</evidence>
<dbReference type="EMBL" id="JAWDGP010005803">
    <property type="protein sequence ID" value="KAK3751958.1"/>
    <property type="molecule type" value="Genomic_DNA"/>
</dbReference>
<dbReference type="AlphaFoldDB" id="A0AAE0YN14"/>
<comment type="caution">
    <text evidence="1">The sequence shown here is derived from an EMBL/GenBank/DDBJ whole genome shotgun (WGS) entry which is preliminary data.</text>
</comment>
<dbReference type="Proteomes" id="UP001283361">
    <property type="component" value="Unassembled WGS sequence"/>
</dbReference>
<evidence type="ECO:0000313" key="1">
    <source>
        <dbReference type="EMBL" id="KAK3751958.1"/>
    </source>
</evidence>
<reference evidence="1" key="1">
    <citation type="journal article" date="2023" name="G3 (Bethesda)">
        <title>A reference genome for the long-term kleptoplast-retaining sea slug Elysia crispata morphotype clarki.</title>
        <authorList>
            <person name="Eastman K.E."/>
            <person name="Pendleton A.L."/>
            <person name="Shaikh M.A."/>
            <person name="Suttiyut T."/>
            <person name="Ogas R."/>
            <person name="Tomko P."/>
            <person name="Gavelis G."/>
            <person name="Widhalm J.R."/>
            <person name="Wisecaver J.H."/>
        </authorList>
    </citation>
    <scope>NUCLEOTIDE SEQUENCE</scope>
    <source>
        <strain evidence="1">ECLA1</strain>
    </source>
</reference>